<feature type="domain" description="TonB-dependent receptor plug" evidence="5">
    <location>
        <begin position="140"/>
        <end position="239"/>
    </location>
</feature>
<evidence type="ECO:0000256" key="2">
    <source>
        <dbReference type="ARBA" id="ARBA00023136"/>
    </source>
</evidence>
<dbReference type="RefSeq" id="WP_157539869.1">
    <property type="nucleotide sequence ID" value="NZ_WQLA01000001.1"/>
</dbReference>
<feature type="chain" id="PRO_5026226686" evidence="4">
    <location>
        <begin position="29"/>
        <end position="936"/>
    </location>
</feature>
<dbReference type="Pfam" id="PF13715">
    <property type="entry name" value="CarbopepD_reg_2"/>
    <property type="match status" value="1"/>
</dbReference>
<evidence type="ECO:0000256" key="4">
    <source>
        <dbReference type="SAM" id="SignalP"/>
    </source>
</evidence>
<dbReference type="Gene3D" id="2.170.130.10">
    <property type="entry name" value="TonB-dependent receptor, plug domain"/>
    <property type="match status" value="1"/>
</dbReference>
<dbReference type="InterPro" id="IPR008969">
    <property type="entry name" value="CarboxyPept-like_regulatory"/>
</dbReference>
<dbReference type="InterPro" id="IPR036942">
    <property type="entry name" value="Beta-barrel_TonB_sf"/>
</dbReference>
<feature type="domain" description="Outer membrane protein beta-barrel" evidence="6">
    <location>
        <begin position="609"/>
        <end position="922"/>
    </location>
</feature>
<dbReference type="AlphaFoldDB" id="A0A6I4I4L0"/>
<keyword evidence="8" id="KW-1185">Reference proteome</keyword>
<reference evidence="7 8" key="1">
    <citation type="submission" date="2019-12" db="EMBL/GenBank/DDBJ databases">
        <title>Mucilaginibacter sp. HME9299 genome sequencing and assembly.</title>
        <authorList>
            <person name="Kang H."/>
            <person name="Kim H."/>
            <person name="Joh K."/>
        </authorList>
    </citation>
    <scope>NUCLEOTIDE SEQUENCE [LARGE SCALE GENOMIC DNA]</scope>
    <source>
        <strain evidence="7 8">HME9299</strain>
    </source>
</reference>
<dbReference type="Pfam" id="PF07715">
    <property type="entry name" value="Plug"/>
    <property type="match status" value="1"/>
</dbReference>
<keyword evidence="2" id="KW-0472">Membrane</keyword>
<dbReference type="PANTHER" id="PTHR40980">
    <property type="entry name" value="PLUG DOMAIN-CONTAINING PROTEIN"/>
    <property type="match status" value="1"/>
</dbReference>
<organism evidence="7 8">
    <name type="scientific">Mucilaginibacter aquatilis</name>
    <dbReference type="NCBI Taxonomy" id="1517760"/>
    <lineage>
        <taxon>Bacteria</taxon>
        <taxon>Pseudomonadati</taxon>
        <taxon>Bacteroidota</taxon>
        <taxon>Sphingobacteriia</taxon>
        <taxon>Sphingobacteriales</taxon>
        <taxon>Sphingobacteriaceae</taxon>
        <taxon>Mucilaginibacter</taxon>
    </lineage>
</organism>
<comment type="subcellular location">
    <subcellularLocation>
        <location evidence="1">Cell outer membrane</location>
    </subcellularLocation>
</comment>
<evidence type="ECO:0000256" key="3">
    <source>
        <dbReference type="ARBA" id="ARBA00023237"/>
    </source>
</evidence>
<dbReference type="Proteomes" id="UP000434850">
    <property type="component" value="Unassembled WGS sequence"/>
</dbReference>
<dbReference type="InterPro" id="IPR041700">
    <property type="entry name" value="OMP_b-brl_3"/>
</dbReference>
<evidence type="ECO:0000313" key="8">
    <source>
        <dbReference type="Proteomes" id="UP000434850"/>
    </source>
</evidence>
<evidence type="ECO:0000313" key="7">
    <source>
        <dbReference type="EMBL" id="MVN90095.1"/>
    </source>
</evidence>
<keyword evidence="4" id="KW-0732">Signal</keyword>
<evidence type="ECO:0000259" key="6">
    <source>
        <dbReference type="Pfam" id="PF14905"/>
    </source>
</evidence>
<sequence>MQVKKLAITLFKLTVCLLLTASFSLAHAQSTGKLTGKITDQKTGEALIGASILVEGSTRGAATNVNGEYTINDVPAGTHSVLVRYVGYQNKQISEILIKAAQPTTLNIVLTEAATQQLAAVTVRATARQESANSLYAQQKNSARVTDGISAEAIRRSPDRNTADVLKRVSGVTVQDNKFVVVRGLSDRYNNATLDGAPLPSTEPNRKAFSFDIVPSNMVDNLIINKTATPDLPGDFAGGSVQVTTKDIPDRNYTSVSVGAGYNTASTFKDFKSGQRNTSDYFGFDNGDKKLPSSFPSSEALVNNSLSTSQNTAAIKSLQQDWNVYNKKALPSQNYQLTVGRVKDFEKTGNRFGATVSLSYRNTQNYYQDLFREFYGNKFTDQVYKFSTNVGALANFAYTWGKNKITLKNTYNRIYDDQYLSRAGVNENITSQVRFSAFDLIQKAVFKSTLEGTHSFGEKGSKLTWSASYSNTLNDQPDQRKANYVRDINATGNAPFFAQNTTLGKENARMFTYMSENGYSGNLNYSTPLKMFNNSATFKAGLNSSYRDRGFTVRFIGLLPNNVDDLEQIRQRPLNTLYGQDLIDRGDVYRLSEIPGSYLDESYNGHAMTNAGYAMLDNKLSDKLRVVWGVRVEHFDLDLQNLRKSALSRAQLSNVDVLPSANFTYSLTPKANLRLAYYRTLARPEFRELAPFGYYDYEQVSFITGNPNLKRTLIDNFDLRYEFFPSAGQIISVSGFYKNFQNAIEAYNFDQGSNRQIEYRNSPKVTVYGAEFELRHSLGFISNTDFLKNTTLYTNVSLIKSKATNPDLGVNLNYSERPLVGQAPYVVNAGLMHTFLENKVTFNALYNVVGRRLNVVGGPIFPAIWEAPRNVIDLQLGIKVLKSRGELKLNANDILNQRSLFYFDRDGNKKYDQAADQTLSRFKYGSNYSFVFSYNF</sequence>
<dbReference type="Gene3D" id="2.60.40.1120">
    <property type="entry name" value="Carboxypeptidase-like, regulatory domain"/>
    <property type="match status" value="1"/>
</dbReference>
<dbReference type="EMBL" id="WQLA01000001">
    <property type="protein sequence ID" value="MVN90095.1"/>
    <property type="molecule type" value="Genomic_DNA"/>
</dbReference>
<protein>
    <submittedName>
        <fullName evidence="7">Outer membrane beta-barrel protein</fullName>
    </submittedName>
</protein>
<dbReference type="SUPFAM" id="SSF49464">
    <property type="entry name" value="Carboxypeptidase regulatory domain-like"/>
    <property type="match status" value="1"/>
</dbReference>
<dbReference type="GO" id="GO:0009279">
    <property type="term" value="C:cell outer membrane"/>
    <property type="evidence" value="ECO:0007669"/>
    <property type="project" value="UniProtKB-SubCell"/>
</dbReference>
<dbReference type="PANTHER" id="PTHR40980:SF5">
    <property type="entry name" value="TONB-DEPENDENT RECEPTOR"/>
    <property type="match status" value="1"/>
</dbReference>
<dbReference type="Pfam" id="PF14905">
    <property type="entry name" value="OMP_b-brl_3"/>
    <property type="match status" value="1"/>
</dbReference>
<name>A0A6I4I4L0_9SPHI</name>
<dbReference type="InterPro" id="IPR037066">
    <property type="entry name" value="Plug_dom_sf"/>
</dbReference>
<evidence type="ECO:0000259" key="5">
    <source>
        <dbReference type="Pfam" id="PF07715"/>
    </source>
</evidence>
<dbReference type="Gene3D" id="2.40.170.20">
    <property type="entry name" value="TonB-dependent receptor, beta-barrel domain"/>
    <property type="match status" value="1"/>
</dbReference>
<proteinExistence type="predicted"/>
<gene>
    <name evidence="7" type="ORF">GO816_03055</name>
</gene>
<feature type="signal peptide" evidence="4">
    <location>
        <begin position="1"/>
        <end position="28"/>
    </location>
</feature>
<comment type="caution">
    <text evidence="7">The sequence shown here is derived from an EMBL/GenBank/DDBJ whole genome shotgun (WGS) entry which is preliminary data.</text>
</comment>
<accession>A0A6I4I4L0</accession>
<dbReference type="InterPro" id="IPR012910">
    <property type="entry name" value="Plug_dom"/>
</dbReference>
<evidence type="ECO:0000256" key="1">
    <source>
        <dbReference type="ARBA" id="ARBA00004442"/>
    </source>
</evidence>
<dbReference type="OrthoDB" id="9768470at2"/>
<keyword evidence="3" id="KW-0998">Cell outer membrane</keyword>
<dbReference type="SUPFAM" id="SSF56935">
    <property type="entry name" value="Porins"/>
    <property type="match status" value="1"/>
</dbReference>